<feature type="non-terminal residue" evidence="3">
    <location>
        <position position="225"/>
    </location>
</feature>
<feature type="region of interest" description="Disordered" evidence="1">
    <location>
        <begin position="52"/>
        <end position="73"/>
    </location>
</feature>
<dbReference type="AlphaFoldDB" id="A0A4Z2CC76"/>
<dbReference type="InterPro" id="IPR029362">
    <property type="entry name" value="IQCJ-SCHIP1_N"/>
</dbReference>
<evidence type="ECO:0000256" key="1">
    <source>
        <dbReference type="SAM" id="MobiDB-lite"/>
    </source>
</evidence>
<dbReference type="Pfam" id="PF15157">
    <property type="entry name" value="IQCJ-SCHIP1"/>
    <property type="match status" value="1"/>
</dbReference>
<dbReference type="PANTHER" id="PTHR35976">
    <property type="entry name" value="IQ DOMAIN-CONTAINING PROTEIN J"/>
    <property type="match status" value="1"/>
</dbReference>
<evidence type="ECO:0000259" key="2">
    <source>
        <dbReference type="Pfam" id="PF15157"/>
    </source>
</evidence>
<feature type="compositionally biased region" description="Low complexity" evidence="1">
    <location>
        <begin position="202"/>
        <end position="217"/>
    </location>
</feature>
<proteinExistence type="predicted"/>
<accession>A0A4Z2CC76</accession>
<feature type="region of interest" description="Disordered" evidence="1">
    <location>
        <begin position="191"/>
        <end position="225"/>
    </location>
</feature>
<dbReference type="Proteomes" id="UP000516260">
    <property type="component" value="Chromosome 11"/>
</dbReference>
<dbReference type="InterPro" id="IPR000048">
    <property type="entry name" value="IQ_motif_EF-hand-BS"/>
</dbReference>
<evidence type="ECO:0000313" key="3">
    <source>
        <dbReference type="EMBL" id="TNN01744.1"/>
    </source>
</evidence>
<feature type="domain" description="Fusion protein IQCJ-SCHIP1 N-terminal" evidence="2">
    <location>
        <begin position="134"/>
        <end position="225"/>
    </location>
</feature>
<keyword evidence="4" id="KW-1185">Reference proteome</keyword>
<dbReference type="Pfam" id="PF00612">
    <property type="entry name" value="IQ"/>
    <property type="match status" value="1"/>
</dbReference>
<organism evidence="3 4">
    <name type="scientific">Takifugu bimaculatus</name>
    <dbReference type="NCBI Taxonomy" id="433685"/>
    <lineage>
        <taxon>Eukaryota</taxon>
        <taxon>Metazoa</taxon>
        <taxon>Chordata</taxon>
        <taxon>Craniata</taxon>
        <taxon>Vertebrata</taxon>
        <taxon>Euteleostomi</taxon>
        <taxon>Actinopterygii</taxon>
        <taxon>Neopterygii</taxon>
        <taxon>Teleostei</taxon>
        <taxon>Neoteleostei</taxon>
        <taxon>Acanthomorphata</taxon>
        <taxon>Eupercaria</taxon>
        <taxon>Tetraodontiformes</taxon>
        <taxon>Tetradontoidea</taxon>
        <taxon>Tetraodontidae</taxon>
        <taxon>Takifugu</taxon>
    </lineage>
</organism>
<dbReference type="EMBL" id="SWLE01000003">
    <property type="protein sequence ID" value="TNN01744.1"/>
    <property type="molecule type" value="Genomic_DNA"/>
</dbReference>
<sequence length="225" mass="25401">MNDAYRSMHRGEEARLRGGGLARERRHLALCINNQDEVKRYHHYCSHGGGQAAPGVERCHPWRSEDEDDNSPLRVEQQRHLEVNAIVIQRAWRASASRRASWQGQEKNGSEGLDEMLLCEDLRAPAMTADIPPELLKKLQNDFKCIDGGGFQLQSHHLSVELDNEPNINLPAFESQVSTIQRAWRDFLQRQEVEKRSPSPPSLSSSSDKMSTSISMMTLSDGSTP</sequence>
<evidence type="ECO:0000313" key="4">
    <source>
        <dbReference type="Proteomes" id="UP000516260"/>
    </source>
</evidence>
<protein>
    <recommendedName>
        <fullName evidence="2">Fusion protein IQCJ-SCHIP1 N-terminal domain-containing protein</fullName>
    </recommendedName>
</protein>
<name>A0A4Z2CC76_9TELE</name>
<reference evidence="3 4" key="1">
    <citation type="submission" date="2019-04" db="EMBL/GenBank/DDBJ databases">
        <title>The sequence and de novo assembly of Takifugu bimaculatus genome using PacBio and Hi-C technologies.</title>
        <authorList>
            <person name="Xu P."/>
            <person name="Liu B."/>
            <person name="Zhou Z."/>
        </authorList>
    </citation>
    <scope>NUCLEOTIDE SEQUENCE [LARGE SCALE GENOMIC DNA]</scope>
    <source>
        <strain evidence="3">TB-2018</strain>
        <tissue evidence="3">Muscle</tissue>
    </source>
</reference>
<gene>
    <name evidence="3" type="ORF">fugu_011126</name>
</gene>
<dbReference type="PANTHER" id="PTHR35976:SF1">
    <property type="entry name" value="IQ DOMAIN-CONTAINING PROTEIN J"/>
    <property type="match status" value="1"/>
</dbReference>
<comment type="caution">
    <text evidence="3">The sequence shown here is derived from an EMBL/GenBank/DDBJ whole genome shotgun (WGS) entry which is preliminary data.</text>
</comment>
<dbReference type="InterPro" id="IPR053113">
    <property type="entry name" value="IQ_domain_protein"/>
</dbReference>